<dbReference type="AlphaFoldDB" id="A0AAF3E9F3"/>
<organism evidence="1 2">
    <name type="scientific">Mesorhabditis belari</name>
    <dbReference type="NCBI Taxonomy" id="2138241"/>
    <lineage>
        <taxon>Eukaryota</taxon>
        <taxon>Metazoa</taxon>
        <taxon>Ecdysozoa</taxon>
        <taxon>Nematoda</taxon>
        <taxon>Chromadorea</taxon>
        <taxon>Rhabditida</taxon>
        <taxon>Rhabditina</taxon>
        <taxon>Rhabditomorpha</taxon>
        <taxon>Rhabditoidea</taxon>
        <taxon>Rhabditidae</taxon>
        <taxon>Mesorhabditinae</taxon>
        <taxon>Mesorhabditis</taxon>
    </lineage>
</organism>
<protein>
    <submittedName>
        <fullName evidence="2">Uncharacterized protein</fullName>
    </submittedName>
</protein>
<keyword evidence="1" id="KW-1185">Reference proteome</keyword>
<proteinExistence type="predicted"/>
<evidence type="ECO:0000313" key="1">
    <source>
        <dbReference type="Proteomes" id="UP000887575"/>
    </source>
</evidence>
<dbReference type="WBParaSite" id="MBELARI_LOCUS10548">
    <property type="protein sequence ID" value="MBELARI_LOCUS10548"/>
    <property type="gene ID" value="MBELARI_LOCUS10548"/>
</dbReference>
<evidence type="ECO:0000313" key="2">
    <source>
        <dbReference type="WBParaSite" id="MBELARI_LOCUS10548"/>
    </source>
</evidence>
<dbReference type="Proteomes" id="UP000887575">
    <property type="component" value="Unassembled WGS sequence"/>
</dbReference>
<name>A0AAF3E9F3_9BILA</name>
<reference evidence="2" key="1">
    <citation type="submission" date="2024-02" db="UniProtKB">
        <authorList>
            <consortium name="WormBaseParasite"/>
        </authorList>
    </citation>
    <scope>IDENTIFICATION</scope>
</reference>
<accession>A0AAF3E9F3</accession>
<sequence>MSVFALTSAVDERMMVEKRPVLLSRYGRAGVLSGKGRGGVGGVGRVREWGDEKRWADRKRLFTHHLSPSPIQPNQPIHRFFSSNPIDSPPIPLLPTPPPRVARRAVLSRYGKRSAPPVPPMEGEQENDLLLCRRFQGQLLCTPHNSVHQ</sequence>